<dbReference type="EMBL" id="VSSQ01026405">
    <property type="protein sequence ID" value="MPM75101.1"/>
    <property type="molecule type" value="Genomic_DNA"/>
</dbReference>
<protein>
    <recommendedName>
        <fullName evidence="2">Phosphoribosyl-AMP cyclohydrolase</fullName>
    </recommendedName>
</protein>
<dbReference type="AlphaFoldDB" id="A0A645CDW3"/>
<dbReference type="PIRSF" id="PIRSF028288">
    <property type="entry name" value="UCP028288"/>
    <property type="match status" value="1"/>
</dbReference>
<evidence type="ECO:0000313" key="1">
    <source>
        <dbReference type="EMBL" id="MPM75101.1"/>
    </source>
</evidence>
<dbReference type="InterPro" id="IPR016878">
    <property type="entry name" value="MICAH-like"/>
</dbReference>
<proteinExistence type="predicted"/>
<accession>A0A645CDW3</accession>
<name>A0A645CDW3_9ZZZZ</name>
<gene>
    <name evidence="1" type="ORF">SDC9_122092</name>
</gene>
<comment type="caution">
    <text evidence="1">The sequence shown here is derived from an EMBL/GenBank/DDBJ whole genome shotgun (WGS) entry which is preliminary data.</text>
</comment>
<evidence type="ECO:0008006" key="2">
    <source>
        <dbReference type="Google" id="ProtNLM"/>
    </source>
</evidence>
<organism evidence="1">
    <name type="scientific">bioreactor metagenome</name>
    <dbReference type="NCBI Taxonomy" id="1076179"/>
    <lineage>
        <taxon>unclassified sequences</taxon>
        <taxon>metagenomes</taxon>
        <taxon>ecological metagenomes</taxon>
    </lineage>
</organism>
<reference evidence="1" key="1">
    <citation type="submission" date="2019-08" db="EMBL/GenBank/DDBJ databases">
        <authorList>
            <person name="Kucharzyk K."/>
            <person name="Murdoch R.W."/>
            <person name="Higgins S."/>
            <person name="Loffler F."/>
        </authorList>
    </citation>
    <scope>NUCLEOTIDE SEQUENCE</scope>
</reference>
<sequence>MKRTSIAIAMLCFGGAALAQSQAIVVNQAITQAEVEAAQQGWCQALLDIGATHAKSGQPAAKALAEKVIDSAYGYQMGGVLFKPTLTVNPQTFRPTRAGALSYFVGGDPAFPKDSGFALKGWTKCEVVNNAIFIAGDSATTMGKVSFTGKEGKVTTVDKTWKFVKDDAGNLRIVVHHSSLEYAGS</sequence>
<dbReference type="Gene3D" id="3.10.450.50">
    <property type="match status" value="1"/>
</dbReference>